<dbReference type="Gene3D" id="3.30.40.10">
    <property type="entry name" value="Zinc/RING finger domain, C3HC4 (zinc finger)"/>
    <property type="match status" value="1"/>
</dbReference>
<dbReference type="SUPFAM" id="SSF48452">
    <property type="entry name" value="TPR-like"/>
    <property type="match status" value="1"/>
</dbReference>
<dbReference type="InterPro" id="IPR011990">
    <property type="entry name" value="TPR-like_helical_dom_sf"/>
</dbReference>
<dbReference type="GO" id="GO:0043161">
    <property type="term" value="P:proteasome-mediated ubiquitin-dependent protein catabolic process"/>
    <property type="evidence" value="ECO:0007669"/>
    <property type="project" value="TreeGrafter"/>
</dbReference>
<dbReference type="InterPro" id="IPR045202">
    <property type="entry name" value="CHIP_RING-Ubox"/>
</dbReference>
<dbReference type="GO" id="GO:0051087">
    <property type="term" value="F:protein-folding chaperone binding"/>
    <property type="evidence" value="ECO:0007669"/>
    <property type="project" value="TreeGrafter"/>
</dbReference>
<dbReference type="Pfam" id="PF04564">
    <property type="entry name" value="U-box"/>
    <property type="match status" value="1"/>
</dbReference>
<dbReference type="InterPro" id="IPR041312">
    <property type="entry name" value="CHIP_TPR_N"/>
</dbReference>
<evidence type="ECO:0000259" key="10">
    <source>
        <dbReference type="PROSITE" id="PS51698"/>
    </source>
</evidence>
<evidence type="ECO:0000256" key="6">
    <source>
        <dbReference type="ARBA" id="ARBA00022803"/>
    </source>
</evidence>
<sequence length="390" mass="43479">MDSFLDNLFGSLSGPRPNAAILGPPRKPLRCPNAAAAQFRIPGRVLVLRPIIDNNPTTNAPPMDSRSASHNNSYSSSSRPSANTTPSFADTPVNPAEQAKLEGNSHFANHRYPEAIKAYSVAIIRNPGNPVYYSNRALCHLRLEEWLHTVDDCERGLELVGGGSSPGTATNPGIVMKLWYYKGQALLAMEEKAEEEGRDGTGRLGEAINCLKKAFDLSIKEKSTYVEEISEKYRSAKSQRFERQDRKRREDVSDLHRYLVRLVERDRDRQVGQLGESSAALDGEGVKLEAAQRISEIEALFSQANENSKRRYVPDAFLGKISFEIMTDPVVSPPSGITYDRAEIVSHLQKIGKWDPLTRQPLHEAQLVPNLALKEVIDEFLSQNGWAFDY</sequence>
<dbReference type="AlphaFoldDB" id="A0A1Y2CTJ1"/>
<evidence type="ECO:0000313" key="11">
    <source>
        <dbReference type="EMBL" id="ORY50341.1"/>
    </source>
</evidence>
<dbReference type="GO" id="GO:0061630">
    <property type="term" value="F:ubiquitin protein ligase activity"/>
    <property type="evidence" value="ECO:0007669"/>
    <property type="project" value="UniProtKB-EC"/>
</dbReference>
<dbReference type="SMART" id="SM00504">
    <property type="entry name" value="Ubox"/>
    <property type="match status" value="1"/>
</dbReference>
<evidence type="ECO:0000256" key="8">
    <source>
        <dbReference type="ARBA" id="ARBA00044543"/>
    </source>
</evidence>
<dbReference type="OrthoDB" id="629492at2759"/>
<dbReference type="GO" id="GO:0005737">
    <property type="term" value="C:cytoplasm"/>
    <property type="evidence" value="ECO:0007669"/>
    <property type="project" value="TreeGrafter"/>
</dbReference>
<feature type="compositionally biased region" description="Low complexity" evidence="9">
    <location>
        <begin position="65"/>
        <end position="87"/>
    </location>
</feature>
<dbReference type="Proteomes" id="UP000193642">
    <property type="component" value="Unassembled WGS sequence"/>
</dbReference>
<dbReference type="GO" id="GO:0006515">
    <property type="term" value="P:protein quality control for misfolded or incompletely synthesized proteins"/>
    <property type="evidence" value="ECO:0007669"/>
    <property type="project" value="TreeGrafter"/>
</dbReference>
<name>A0A1Y2CTJ1_9FUNG</name>
<dbReference type="GO" id="GO:0000209">
    <property type="term" value="P:protein polyubiquitination"/>
    <property type="evidence" value="ECO:0007669"/>
    <property type="project" value="TreeGrafter"/>
</dbReference>
<dbReference type="InterPro" id="IPR013083">
    <property type="entry name" value="Znf_RING/FYVE/PHD"/>
</dbReference>
<keyword evidence="6" id="KW-0802">TPR repeat</keyword>
<dbReference type="Gene3D" id="1.25.40.10">
    <property type="entry name" value="Tetratricopeptide repeat domain"/>
    <property type="match status" value="1"/>
</dbReference>
<feature type="region of interest" description="Disordered" evidence="9">
    <location>
        <begin position="55"/>
        <end position="94"/>
    </location>
</feature>
<comment type="catalytic activity">
    <reaction evidence="1">
        <text>S-ubiquitinyl-[E2 ubiquitin-conjugating enzyme]-L-cysteine + [acceptor protein]-L-lysine = [E2 ubiquitin-conjugating enzyme]-L-cysteine + N(6)-ubiquitinyl-[acceptor protein]-L-lysine.</text>
        <dbReference type="EC" id="2.3.2.27"/>
    </reaction>
</comment>
<dbReference type="CDD" id="cd16654">
    <property type="entry name" value="RING-Ubox_CHIP"/>
    <property type="match status" value="1"/>
</dbReference>
<feature type="domain" description="U-box" evidence="10">
    <location>
        <begin position="312"/>
        <end position="387"/>
    </location>
</feature>
<dbReference type="SUPFAM" id="SSF57850">
    <property type="entry name" value="RING/U-box"/>
    <property type="match status" value="1"/>
</dbReference>
<evidence type="ECO:0000256" key="2">
    <source>
        <dbReference type="ARBA" id="ARBA00012483"/>
    </source>
</evidence>
<dbReference type="EMBL" id="MCGO01000007">
    <property type="protein sequence ID" value="ORY50341.1"/>
    <property type="molecule type" value="Genomic_DNA"/>
</dbReference>
<protein>
    <recommendedName>
        <fullName evidence="7">E3 ubiquitin-protein ligase CHIP</fullName>
        <ecNumber evidence="2">2.3.2.27</ecNumber>
    </recommendedName>
    <alternativeName>
        <fullName evidence="8">RING-type E3 ubiquitin transferase CHIP</fullName>
    </alternativeName>
</protein>
<keyword evidence="4" id="KW-0677">Repeat</keyword>
<evidence type="ECO:0000256" key="3">
    <source>
        <dbReference type="ARBA" id="ARBA00022679"/>
    </source>
</evidence>
<evidence type="ECO:0000256" key="1">
    <source>
        <dbReference type="ARBA" id="ARBA00000900"/>
    </source>
</evidence>
<dbReference type="PANTHER" id="PTHR46803:SF2">
    <property type="entry name" value="E3 UBIQUITIN-PROTEIN LIGASE CHIP"/>
    <property type="match status" value="1"/>
</dbReference>
<dbReference type="Pfam" id="PF18391">
    <property type="entry name" value="CHIP_TPR_N"/>
    <property type="match status" value="1"/>
</dbReference>
<proteinExistence type="predicted"/>
<keyword evidence="5" id="KW-0833">Ubl conjugation pathway</keyword>
<gene>
    <name evidence="11" type="ORF">BCR33DRAFT_526920</name>
</gene>
<keyword evidence="12" id="KW-1185">Reference proteome</keyword>
<reference evidence="11 12" key="1">
    <citation type="submission" date="2016-07" db="EMBL/GenBank/DDBJ databases">
        <title>Pervasive Adenine N6-methylation of Active Genes in Fungi.</title>
        <authorList>
            <consortium name="DOE Joint Genome Institute"/>
            <person name="Mondo S.J."/>
            <person name="Dannebaum R.O."/>
            <person name="Kuo R.C."/>
            <person name="Labutti K."/>
            <person name="Haridas S."/>
            <person name="Kuo A."/>
            <person name="Salamov A."/>
            <person name="Ahrendt S.R."/>
            <person name="Lipzen A."/>
            <person name="Sullivan W."/>
            <person name="Andreopoulos W.B."/>
            <person name="Clum A."/>
            <person name="Lindquist E."/>
            <person name="Daum C."/>
            <person name="Ramamoorthy G.K."/>
            <person name="Gryganskyi A."/>
            <person name="Culley D."/>
            <person name="Magnuson J.K."/>
            <person name="James T.Y."/>
            <person name="O'Malley M.A."/>
            <person name="Stajich J.E."/>
            <person name="Spatafora J.W."/>
            <person name="Visel A."/>
            <person name="Grigoriev I.V."/>
        </authorList>
    </citation>
    <scope>NUCLEOTIDE SEQUENCE [LARGE SCALE GENOMIC DNA]</scope>
    <source>
        <strain evidence="11 12">JEL800</strain>
    </source>
</reference>
<evidence type="ECO:0000313" key="12">
    <source>
        <dbReference type="Proteomes" id="UP000193642"/>
    </source>
</evidence>
<evidence type="ECO:0000256" key="9">
    <source>
        <dbReference type="SAM" id="MobiDB-lite"/>
    </source>
</evidence>
<dbReference type="PROSITE" id="PS51698">
    <property type="entry name" value="U_BOX"/>
    <property type="match status" value="1"/>
</dbReference>
<dbReference type="InterPro" id="IPR019734">
    <property type="entry name" value="TPR_rpt"/>
</dbReference>
<evidence type="ECO:0000256" key="5">
    <source>
        <dbReference type="ARBA" id="ARBA00022786"/>
    </source>
</evidence>
<dbReference type="GO" id="GO:0045862">
    <property type="term" value="P:positive regulation of proteolysis"/>
    <property type="evidence" value="ECO:0007669"/>
    <property type="project" value="TreeGrafter"/>
</dbReference>
<evidence type="ECO:0000256" key="7">
    <source>
        <dbReference type="ARBA" id="ARBA00044534"/>
    </source>
</evidence>
<accession>A0A1Y2CTJ1</accession>
<dbReference type="PANTHER" id="PTHR46803">
    <property type="entry name" value="E3 UBIQUITIN-PROTEIN LIGASE CHIP"/>
    <property type="match status" value="1"/>
</dbReference>
<feature type="non-terminal residue" evidence="11">
    <location>
        <position position="1"/>
    </location>
</feature>
<evidence type="ECO:0000256" key="4">
    <source>
        <dbReference type="ARBA" id="ARBA00022737"/>
    </source>
</evidence>
<dbReference type="SMART" id="SM00028">
    <property type="entry name" value="TPR"/>
    <property type="match status" value="2"/>
</dbReference>
<dbReference type="Gene3D" id="6.10.140.2020">
    <property type="match status" value="1"/>
</dbReference>
<dbReference type="InterPro" id="IPR003613">
    <property type="entry name" value="Ubox_domain"/>
</dbReference>
<keyword evidence="3" id="KW-0808">Transferase</keyword>
<dbReference type="STRING" id="329046.A0A1Y2CTJ1"/>
<dbReference type="EC" id="2.3.2.27" evidence="2"/>
<dbReference type="GO" id="GO:0071218">
    <property type="term" value="P:cellular response to misfolded protein"/>
    <property type="evidence" value="ECO:0007669"/>
    <property type="project" value="TreeGrafter"/>
</dbReference>
<comment type="caution">
    <text evidence="11">The sequence shown here is derived from an EMBL/GenBank/DDBJ whole genome shotgun (WGS) entry which is preliminary data.</text>
</comment>
<organism evidence="11 12">
    <name type="scientific">Rhizoclosmatium globosum</name>
    <dbReference type="NCBI Taxonomy" id="329046"/>
    <lineage>
        <taxon>Eukaryota</taxon>
        <taxon>Fungi</taxon>
        <taxon>Fungi incertae sedis</taxon>
        <taxon>Chytridiomycota</taxon>
        <taxon>Chytridiomycota incertae sedis</taxon>
        <taxon>Chytridiomycetes</taxon>
        <taxon>Chytridiales</taxon>
        <taxon>Chytriomycetaceae</taxon>
        <taxon>Rhizoclosmatium</taxon>
    </lineage>
</organism>